<dbReference type="Gene3D" id="3.40.50.720">
    <property type="entry name" value="NAD(P)-binding Rossmann-like Domain"/>
    <property type="match status" value="1"/>
</dbReference>
<protein>
    <recommendedName>
        <fullName evidence="4">NAD(P)-binding protein</fullName>
    </recommendedName>
</protein>
<gene>
    <name evidence="2" type="ORF">DFH07DRAFT_928832</name>
</gene>
<keyword evidence="3" id="KW-1185">Reference proteome</keyword>
<reference evidence="2" key="1">
    <citation type="submission" date="2023-03" db="EMBL/GenBank/DDBJ databases">
        <title>Massive genome expansion in bonnet fungi (Mycena s.s.) driven by repeated elements and novel gene families across ecological guilds.</title>
        <authorList>
            <consortium name="Lawrence Berkeley National Laboratory"/>
            <person name="Harder C.B."/>
            <person name="Miyauchi S."/>
            <person name="Viragh M."/>
            <person name="Kuo A."/>
            <person name="Thoen E."/>
            <person name="Andreopoulos B."/>
            <person name="Lu D."/>
            <person name="Skrede I."/>
            <person name="Drula E."/>
            <person name="Henrissat B."/>
            <person name="Morin E."/>
            <person name="Kohler A."/>
            <person name="Barry K."/>
            <person name="LaButti K."/>
            <person name="Morin E."/>
            <person name="Salamov A."/>
            <person name="Lipzen A."/>
            <person name="Mereny Z."/>
            <person name="Hegedus B."/>
            <person name="Baldrian P."/>
            <person name="Stursova M."/>
            <person name="Weitz H."/>
            <person name="Taylor A."/>
            <person name="Grigoriev I.V."/>
            <person name="Nagy L.G."/>
            <person name="Martin F."/>
            <person name="Kauserud H."/>
        </authorList>
    </citation>
    <scope>NUCLEOTIDE SEQUENCE</scope>
    <source>
        <strain evidence="2">CBHHK188m</strain>
    </source>
</reference>
<dbReference type="AlphaFoldDB" id="A0AAD7I2C1"/>
<dbReference type="SUPFAM" id="SSF51735">
    <property type="entry name" value="NAD(P)-binding Rossmann-fold domains"/>
    <property type="match status" value="1"/>
</dbReference>
<dbReference type="Proteomes" id="UP001215280">
    <property type="component" value="Unassembled WGS sequence"/>
</dbReference>
<evidence type="ECO:0008006" key="4">
    <source>
        <dbReference type="Google" id="ProtNLM"/>
    </source>
</evidence>
<evidence type="ECO:0000313" key="2">
    <source>
        <dbReference type="EMBL" id="KAJ7733420.1"/>
    </source>
</evidence>
<evidence type="ECO:0000256" key="1">
    <source>
        <dbReference type="ARBA" id="ARBA00023002"/>
    </source>
</evidence>
<accession>A0AAD7I2C1</accession>
<dbReference type="InterPro" id="IPR036291">
    <property type="entry name" value="NAD(P)-bd_dom_sf"/>
</dbReference>
<comment type="caution">
    <text evidence="2">The sequence shown here is derived from an EMBL/GenBank/DDBJ whole genome shotgun (WGS) entry which is preliminary data.</text>
</comment>
<organism evidence="2 3">
    <name type="scientific">Mycena maculata</name>
    <dbReference type="NCBI Taxonomy" id="230809"/>
    <lineage>
        <taxon>Eukaryota</taxon>
        <taxon>Fungi</taxon>
        <taxon>Dikarya</taxon>
        <taxon>Basidiomycota</taxon>
        <taxon>Agaricomycotina</taxon>
        <taxon>Agaricomycetes</taxon>
        <taxon>Agaricomycetidae</taxon>
        <taxon>Agaricales</taxon>
        <taxon>Marasmiineae</taxon>
        <taxon>Mycenaceae</taxon>
        <taxon>Mycena</taxon>
    </lineage>
</organism>
<dbReference type="PANTHER" id="PTHR43157">
    <property type="entry name" value="PHOSPHATIDYLINOSITOL-GLYCAN BIOSYNTHESIS CLASS F PROTEIN-RELATED"/>
    <property type="match status" value="1"/>
</dbReference>
<dbReference type="PANTHER" id="PTHR43157:SF31">
    <property type="entry name" value="PHOSPHATIDYLINOSITOL-GLYCAN BIOSYNTHESIS CLASS F PROTEIN"/>
    <property type="match status" value="1"/>
</dbReference>
<dbReference type="EMBL" id="JARJLG010000168">
    <property type="protein sequence ID" value="KAJ7733420.1"/>
    <property type="molecule type" value="Genomic_DNA"/>
</dbReference>
<dbReference type="Pfam" id="PF00106">
    <property type="entry name" value="adh_short"/>
    <property type="match status" value="1"/>
</dbReference>
<evidence type="ECO:0000313" key="3">
    <source>
        <dbReference type="Proteomes" id="UP001215280"/>
    </source>
</evidence>
<dbReference type="GO" id="GO:0016491">
    <property type="term" value="F:oxidoreductase activity"/>
    <property type="evidence" value="ECO:0007669"/>
    <property type="project" value="UniProtKB-KW"/>
</dbReference>
<dbReference type="PRINTS" id="PR00081">
    <property type="entry name" value="GDHRDH"/>
</dbReference>
<dbReference type="InterPro" id="IPR002347">
    <property type="entry name" value="SDR_fam"/>
</dbReference>
<sequence length="344" mass="38398">MRFSFWSFVKQQWERQPPVFKADLTGKTVLVLGANTGIGFEATKHFATMNPGRLILACRSQSKGQAALEKLEADTGYAKAELWIIDLANFESVQQFADKFKRDGGWLDIFVANAAIGTSKYEPTENGWESSLQVNHLSITLLALLLLPSMIKTSREHATLPRLVVVSSGAHYWIEIEKPVVENPEIVKTVGSAEYCTSGTAMRNRYVLTKLFNVFFVRALNARLPSSTPLIVNTVSPGYCYSELRRNFSGILAVVDFLMERALAFSAEVGSRRLVWAALAQQDHPEKLRGQYISNFDIKEVSDFVLSPQGAKAEDLVWEDTLDILNKVDPRVNEIVAKYLTATA</sequence>
<keyword evidence="1" id="KW-0560">Oxidoreductase</keyword>
<name>A0AAD7I2C1_9AGAR</name>
<proteinExistence type="predicted"/>